<feature type="compositionally biased region" description="Basic and acidic residues" evidence="2">
    <location>
        <begin position="228"/>
        <end position="243"/>
    </location>
</feature>
<evidence type="ECO:0000313" key="4">
    <source>
        <dbReference type="Proteomes" id="UP000604825"/>
    </source>
</evidence>
<comment type="catalytic activity">
    <reaction evidence="1">
        <text>Endohydrolysis of the N-glycosidic bond at one specific adenosine on the 28S rRNA.</text>
        <dbReference type="EC" id="3.2.2.22"/>
    </reaction>
</comment>
<dbReference type="InterPro" id="IPR016138">
    <property type="entry name" value="Ribosome_inactivat_prot_sub1"/>
</dbReference>
<feature type="compositionally biased region" description="Basic and acidic residues" evidence="2">
    <location>
        <begin position="297"/>
        <end position="309"/>
    </location>
</feature>
<reference evidence="3" key="1">
    <citation type="submission" date="2020-10" db="EMBL/GenBank/DDBJ databases">
        <authorList>
            <person name="Han B."/>
            <person name="Lu T."/>
            <person name="Zhao Q."/>
            <person name="Huang X."/>
            <person name="Zhao Y."/>
        </authorList>
    </citation>
    <scope>NUCLEOTIDE SEQUENCE</scope>
</reference>
<keyword evidence="1" id="KW-0652">Protein synthesis inhibitor</keyword>
<comment type="similarity">
    <text evidence="1">Belongs to the ribosome-inactivating protein family.</text>
</comment>
<dbReference type="GO" id="GO:0030598">
    <property type="term" value="F:rRNA N-glycosylase activity"/>
    <property type="evidence" value="ECO:0007669"/>
    <property type="project" value="UniProtKB-EC"/>
</dbReference>
<dbReference type="Pfam" id="PF00161">
    <property type="entry name" value="RIP"/>
    <property type="match status" value="1"/>
</dbReference>
<proteinExistence type="inferred from homology"/>
<feature type="compositionally biased region" description="Basic residues" evidence="2">
    <location>
        <begin position="252"/>
        <end position="261"/>
    </location>
</feature>
<keyword evidence="4" id="KW-1185">Reference proteome</keyword>
<accession>A0A811N4F7</accession>
<dbReference type="InterPro" id="IPR036041">
    <property type="entry name" value="Ribosome-inact_prot_sf"/>
</dbReference>
<dbReference type="GO" id="GO:0090729">
    <property type="term" value="F:toxin activity"/>
    <property type="evidence" value="ECO:0007669"/>
    <property type="project" value="UniProtKB-KW"/>
</dbReference>
<feature type="region of interest" description="Disordered" evidence="2">
    <location>
        <begin position="226"/>
        <end position="275"/>
    </location>
</feature>
<keyword evidence="1" id="KW-0378">Hydrolase</keyword>
<sequence>MVCTDFSHIYGATVFFFYNSTRTFYITLKFEGRSITLLFARRDLYIKGWRDESHGSFEIRMEHCAAYMLGKVKVMNIEKNYSFLSTSGKVGGTRIGLDALREAFNILFKYKGERSPEARRAINVFAINFPEAIRIQKVYKTVDSDQQVFDLIPIAPDEPTPDPEDTNTLWIENYGHYSRQAMLDENTRDSGTDPQGIDNRDGANVESATEIFREIRVGLCDACPQAENETKPQKIEDPDDKINESFIPKPMPRTRKKRRKGKVPDLEGGDGESVSAESVALFLLEDWLSEEDEIDNDENRKQKGSDLGRRWRIRRR</sequence>
<dbReference type="Gene3D" id="3.40.420.10">
    <property type="entry name" value="Ricin (A subunit), domain 1"/>
    <property type="match status" value="1"/>
</dbReference>
<protein>
    <recommendedName>
        <fullName evidence="1">rRNA N-glycosylase</fullName>
        <ecNumber evidence="1">3.2.2.22</ecNumber>
    </recommendedName>
</protein>
<dbReference type="EMBL" id="CAJGYO010000003">
    <property type="protein sequence ID" value="CAD6218130.1"/>
    <property type="molecule type" value="Genomic_DNA"/>
</dbReference>
<dbReference type="InterPro" id="IPR001574">
    <property type="entry name" value="Ribosome_inactivat_prot"/>
</dbReference>
<dbReference type="EC" id="3.2.2.22" evidence="1"/>
<evidence type="ECO:0000313" key="3">
    <source>
        <dbReference type="EMBL" id="CAD6218130.1"/>
    </source>
</evidence>
<evidence type="ECO:0000256" key="1">
    <source>
        <dbReference type="RuleBase" id="RU004915"/>
    </source>
</evidence>
<comment type="caution">
    <text evidence="3">The sequence shown here is derived from an EMBL/GenBank/DDBJ whole genome shotgun (WGS) entry which is preliminary data.</text>
</comment>
<gene>
    <name evidence="3" type="ORF">NCGR_LOCUS12055</name>
</gene>
<dbReference type="Proteomes" id="UP000604825">
    <property type="component" value="Unassembled WGS sequence"/>
</dbReference>
<name>A0A811N4F7_9POAL</name>
<dbReference type="AlphaFoldDB" id="A0A811N4F7"/>
<keyword evidence="1" id="KW-0800">Toxin</keyword>
<dbReference type="GO" id="GO:0017148">
    <property type="term" value="P:negative regulation of translation"/>
    <property type="evidence" value="ECO:0007669"/>
    <property type="project" value="UniProtKB-KW"/>
</dbReference>
<feature type="region of interest" description="Disordered" evidence="2">
    <location>
        <begin position="292"/>
        <end position="316"/>
    </location>
</feature>
<keyword evidence="1" id="KW-0611">Plant defense</keyword>
<dbReference type="GO" id="GO:0006952">
    <property type="term" value="P:defense response"/>
    <property type="evidence" value="ECO:0007669"/>
    <property type="project" value="UniProtKB-KW"/>
</dbReference>
<evidence type="ECO:0000256" key="2">
    <source>
        <dbReference type="SAM" id="MobiDB-lite"/>
    </source>
</evidence>
<organism evidence="3 4">
    <name type="scientific">Miscanthus lutarioriparius</name>
    <dbReference type="NCBI Taxonomy" id="422564"/>
    <lineage>
        <taxon>Eukaryota</taxon>
        <taxon>Viridiplantae</taxon>
        <taxon>Streptophyta</taxon>
        <taxon>Embryophyta</taxon>
        <taxon>Tracheophyta</taxon>
        <taxon>Spermatophyta</taxon>
        <taxon>Magnoliopsida</taxon>
        <taxon>Liliopsida</taxon>
        <taxon>Poales</taxon>
        <taxon>Poaceae</taxon>
        <taxon>PACMAD clade</taxon>
        <taxon>Panicoideae</taxon>
        <taxon>Andropogonodae</taxon>
        <taxon>Andropogoneae</taxon>
        <taxon>Saccharinae</taxon>
        <taxon>Miscanthus</taxon>
    </lineage>
</organism>
<dbReference type="SUPFAM" id="SSF56371">
    <property type="entry name" value="Ribosome inactivating proteins (RIP)"/>
    <property type="match status" value="1"/>
</dbReference>